<dbReference type="Gene3D" id="3.40.30.10">
    <property type="entry name" value="Glutaredoxin"/>
    <property type="match status" value="1"/>
</dbReference>
<gene>
    <name evidence="2" type="ORF">OAUR00152_LOCUS28312</name>
    <name evidence="3" type="ORF">OAUR00152_LOCUS28313</name>
</gene>
<dbReference type="EMBL" id="HBKQ01041061">
    <property type="protein sequence ID" value="CAE2264570.1"/>
    <property type="molecule type" value="Transcribed_RNA"/>
</dbReference>
<keyword evidence="1" id="KW-1133">Transmembrane helix</keyword>
<name>A0A6U6HT65_9STRA</name>
<evidence type="ECO:0000313" key="2">
    <source>
        <dbReference type="EMBL" id="CAE2264567.1"/>
    </source>
</evidence>
<keyword evidence="1" id="KW-0472">Membrane</keyword>
<evidence type="ECO:0000313" key="3">
    <source>
        <dbReference type="EMBL" id="CAE2264570.1"/>
    </source>
</evidence>
<dbReference type="AlphaFoldDB" id="A0A6U6HT65"/>
<sequence length="144" mass="15625">MARCEYIKEGNRGLAEARSYWFICATCYDFLVDVGSSILLLSNQIHRMQAWATDQGVEGSMVTFMGDPAGDLTKALDMEMTHPGPISVGIQGRCKRHAMHIVDGEIKVLHVAESLDDPAGDGNPDVTLAEAMINAIKGEGDDEL</sequence>
<evidence type="ECO:0008006" key="4">
    <source>
        <dbReference type="Google" id="ProtNLM"/>
    </source>
</evidence>
<accession>A0A6U6HT65</accession>
<proteinExistence type="predicted"/>
<keyword evidence="1" id="KW-0812">Transmembrane</keyword>
<feature type="transmembrane region" description="Helical" evidence="1">
    <location>
        <begin position="20"/>
        <end position="41"/>
    </location>
</feature>
<reference evidence="3" key="1">
    <citation type="submission" date="2021-01" db="EMBL/GenBank/DDBJ databases">
        <authorList>
            <person name="Corre E."/>
            <person name="Pelletier E."/>
            <person name="Niang G."/>
            <person name="Scheremetjew M."/>
            <person name="Finn R."/>
            <person name="Kale V."/>
            <person name="Holt S."/>
            <person name="Cochrane G."/>
            <person name="Meng A."/>
            <person name="Brown T."/>
            <person name="Cohen L."/>
        </authorList>
    </citation>
    <scope>NUCLEOTIDE SEQUENCE</scope>
    <source>
        <strain evidence="3">Isolate 1302-5</strain>
    </source>
</reference>
<dbReference type="EMBL" id="HBKQ01041060">
    <property type="protein sequence ID" value="CAE2264567.1"/>
    <property type="molecule type" value="Transcribed_RNA"/>
</dbReference>
<protein>
    <recommendedName>
        <fullName evidence="4">Redoxin domain-containing protein</fullName>
    </recommendedName>
</protein>
<organism evidence="3">
    <name type="scientific">Odontella aurita</name>
    <dbReference type="NCBI Taxonomy" id="265563"/>
    <lineage>
        <taxon>Eukaryota</taxon>
        <taxon>Sar</taxon>
        <taxon>Stramenopiles</taxon>
        <taxon>Ochrophyta</taxon>
        <taxon>Bacillariophyta</taxon>
        <taxon>Mediophyceae</taxon>
        <taxon>Biddulphiophycidae</taxon>
        <taxon>Eupodiscales</taxon>
        <taxon>Odontellaceae</taxon>
        <taxon>Odontella</taxon>
    </lineage>
</organism>
<evidence type="ECO:0000256" key="1">
    <source>
        <dbReference type="SAM" id="Phobius"/>
    </source>
</evidence>